<dbReference type="InterPro" id="IPR036778">
    <property type="entry name" value="OHCU_decarboxylase_sf"/>
</dbReference>
<dbReference type="NCBIfam" id="TIGR03164">
    <property type="entry name" value="UHCUDC"/>
    <property type="match status" value="1"/>
</dbReference>
<dbReference type="RefSeq" id="WP_304276909.1">
    <property type="nucleotide sequence ID" value="NZ_QFQZ01000023.1"/>
</dbReference>
<keyword evidence="4" id="KW-0659">Purine metabolism</keyword>
<evidence type="ECO:0000256" key="4">
    <source>
        <dbReference type="ARBA" id="ARBA00022631"/>
    </source>
</evidence>
<dbReference type="UniPathway" id="UPA00394">
    <property type="reaction ID" value="UER00652"/>
</dbReference>
<feature type="domain" description="Oxo-4-hydroxy-4-carboxy-5-ureidoimidazoline decarboxylase" evidence="7">
    <location>
        <begin position="13"/>
        <end position="168"/>
    </location>
</feature>
<proteinExistence type="predicted"/>
<dbReference type="Pfam" id="PF09349">
    <property type="entry name" value="OHCU_decarbox"/>
    <property type="match status" value="1"/>
</dbReference>
<dbReference type="PANTHER" id="PTHR43466">
    <property type="entry name" value="2-OXO-4-HYDROXY-4-CARBOXY-5-UREIDOIMIDAZOLINE DECARBOXYLASE-RELATED"/>
    <property type="match status" value="1"/>
</dbReference>
<dbReference type="SUPFAM" id="SSF158694">
    <property type="entry name" value="UraD-Like"/>
    <property type="match status" value="1"/>
</dbReference>
<gene>
    <name evidence="8" type="primary">uraD</name>
    <name evidence="8" type="ORF">DI526_09315</name>
</gene>
<evidence type="ECO:0000256" key="2">
    <source>
        <dbReference type="ARBA" id="ARBA00004754"/>
    </source>
</evidence>
<name>A0A2W5VDX0_9CAUL</name>
<evidence type="ECO:0000256" key="6">
    <source>
        <dbReference type="ARBA" id="ARBA00023239"/>
    </source>
</evidence>
<evidence type="ECO:0000256" key="3">
    <source>
        <dbReference type="ARBA" id="ARBA00012257"/>
    </source>
</evidence>
<dbReference type="InterPro" id="IPR017580">
    <property type="entry name" value="OHCU_decarboxylase-1"/>
</dbReference>
<comment type="pathway">
    <text evidence="2">Purine metabolism; urate degradation; (S)-allantoin from urate: step 3/3.</text>
</comment>
<dbReference type="GO" id="GO:0019628">
    <property type="term" value="P:urate catabolic process"/>
    <property type="evidence" value="ECO:0007669"/>
    <property type="project" value="UniProtKB-UniPathway"/>
</dbReference>
<organism evidence="8 9">
    <name type="scientific">Caulobacter segnis</name>
    <dbReference type="NCBI Taxonomy" id="88688"/>
    <lineage>
        <taxon>Bacteria</taxon>
        <taxon>Pseudomonadati</taxon>
        <taxon>Pseudomonadota</taxon>
        <taxon>Alphaproteobacteria</taxon>
        <taxon>Caulobacterales</taxon>
        <taxon>Caulobacteraceae</taxon>
        <taxon>Caulobacter</taxon>
    </lineage>
</organism>
<dbReference type="Gene3D" id="1.10.3330.10">
    <property type="entry name" value="Oxo-4-hydroxy-4-carboxy-5-ureidoimidazoline decarboxylase"/>
    <property type="match status" value="1"/>
</dbReference>
<sequence>MSGAPPLTLARLNSMNQTGFTTALGFAFELSPWVVERAWTERPFASVEAMHRAMMAVLEAATTADKLALIRAHPELASKAAIAKTLTAESNAEQASAGLDKLTPEEFARFHDLNAAYRDRFGFPFIICVRLNDKASILAAMQARLSNDEASEIAEAITQIGLISKLRLLDAVTE</sequence>
<reference evidence="8 9" key="1">
    <citation type="submission" date="2017-08" db="EMBL/GenBank/DDBJ databases">
        <title>Infants hospitalized years apart are colonized by the same room-sourced microbial strains.</title>
        <authorList>
            <person name="Brooks B."/>
            <person name="Olm M.R."/>
            <person name="Firek B.A."/>
            <person name="Baker R."/>
            <person name="Thomas B.C."/>
            <person name="Morowitz M.J."/>
            <person name="Banfield J.F."/>
        </authorList>
    </citation>
    <scope>NUCLEOTIDE SEQUENCE [LARGE SCALE GENOMIC DNA]</scope>
    <source>
        <strain evidence="8">S2_003_000_R2_4</strain>
    </source>
</reference>
<dbReference type="GO" id="GO:0000255">
    <property type="term" value="P:allantoin metabolic process"/>
    <property type="evidence" value="ECO:0007669"/>
    <property type="project" value="InterPro"/>
</dbReference>
<dbReference type="Proteomes" id="UP000249393">
    <property type="component" value="Unassembled WGS sequence"/>
</dbReference>
<evidence type="ECO:0000259" key="7">
    <source>
        <dbReference type="Pfam" id="PF09349"/>
    </source>
</evidence>
<dbReference type="GO" id="GO:0051997">
    <property type="term" value="F:2-oxo-4-hydroxy-4-carboxy-5-ureidoimidazoline decarboxylase activity"/>
    <property type="evidence" value="ECO:0007669"/>
    <property type="project" value="UniProtKB-EC"/>
</dbReference>
<evidence type="ECO:0000313" key="9">
    <source>
        <dbReference type="Proteomes" id="UP000249393"/>
    </source>
</evidence>
<comment type="catalytic activity">
    <reaction evidence="1">
        <text>5-hydroxy-2-oxo-4-ureido-2,5-dihydro-1H-imidazole-5-carboxylate + H(+) = (S)-allantoin + CO2</text>
        <dbReference type="Rhea" id="RHEA:26301"/>
        <dbReference type="ChEBI" id="CHEBI:15378"/>
        <dbReference type="ChEBI" id="CHEBI:15678"/>
        <dbReference type="ChEBI" id="CHEBI:16526"/>
        <dbReference type="ChEBI" id="CHEBI:58639"/>
        <dbReference type="EC" id="4.1.1.97"/>
    </reaction>
</comment>
<accession>A0A2W5VDX0</accession>
<dbReference type="AlphaFoldDB" id="A0A2W5VDX0"/>
<dbReference type="InterPro" id="IPR018020">
    <property type="entry name" value="OHCU_decarboxylase"/>
</dbReference>
<keyword evidence="5" id="KW-0210">Decarboxylase</keyword>
<dbReference type="EC" id="4.1.1.97" evidence="3"/>
<keyword evidence="6" id="KW-0456">Lyase</keyword>
<evidence type="ECO:0000313" key="8">
    <source>
        <dbReference type="EMBL" id="PZR34726.1"/>
    </source>
</evidence>
<comment type="caution">
    <text evidence="8">The sequence shown here is derived from an EMBL/GenBank/DDBJ whole genome shotgun (WGS) entry which is preliminary data.</text>
</comment>
<protein>
    <recommendedName>
        <fullName evidence="3">2-oxo-4-hydroxy-4-carboxy-5-ureidoimidazoline decarboxylase</fullName>
        <ecNumber evidence="3">4.1.1.97</ecNumber>
    </recommendedName>
</protein>
<dbReference type="PANTHER" id="PTHR43466:SF1">
    <property type="entry name" value="2-OXO-4-HYDROXY-4-CARBOXY-5-UREIDOIMIDAZOLINE DECARBOXYLASE-RELATED"/>
    <property type="match status" value="1"/>
</dbReference>
<evidence type="ECO:0000256" key="1">
    <source>
        <dbReference type="ARBA" id="ARBA00001163"/>
    </source>
</evidence>
<dbReference type="GO" id="GO:0006144">
    <property type="term" value="P:purine nucleobase metabolic process"/>
    <property type="evidence" value="ECO:0007669"/>
    <property type="project" value="UniProtKB-KW"/>
</dbReference>
<evidence type="ECO:0000256" key="5">
    <source>
        <dbReference type="ARBA" id="ARBA00022793"/>
    </source>
</evidence>
<dbReference type="EMBL" id="QFQZ01000023">
    <property type="protein sequence ID" value="PZR34726.1"/>
    <property type="molecule type" value="Genomic_DNA"/>
</dbReference>